<organism evidence="3 4">
    <name type="scientific">Weeksella virosa (strain ATCC 43766 / DSM 16922 / JCM 21250 / CCUG 30538 / CDC 9751 / IAM 14551 / NBRC 16016 / NCTC 11634 / CL345/78)</name>
    <dbReference type="NCBI Taxonomy" id="865938"/>
    <lineage>
        <taxon>Bacteria</taxon>
        <taxon>Pseudomonadati</taxon>
        <taxon>Bacteroidota</taxon>
        <taxon>Flavobacteriia</taxon>
        <taxon>Flavobacteriales</taxon>
        <taxon>Weeksellaceae</taxon>
        <taxon>Weeksella</taxon>
    </lineage>
</organism>
<feature type="domain" description="GP-PDE" evidence="2">
    <location>
        <begin position="24"/>
        <end position="252"/>
    </location>
</feature>
<gene>
    <name evidence="3" type="ordered locus">Weevi_0950</name>
</gene>
<keyword evidence="1" id="KW-0732">Signal</keyword>
<dbReference type="Pfam" id="PF03009">
    <property type="entry name" value="GDPD"/>
    <property type="match status" value="1"/>
</dbReference>
<protein>
    <submittedName>
        <fullName evidence="3">Glycerophosphoryl diester phosphodiesterase</fullName>
    </submittedName>
</protein>
<sequence>MQNKLNKVFLLVFFMLTAMLNAQTKVIAHRGYWDTPNNAQNSLQALKMSNTINAYGSEFDVYITSDGVLVVHHDADIQGVDIERNPYSMIEKLTLQNGETIPTVEQYLMEGKKYPNLKMIYEIKPHKTEENENRAVLATLALVKKLGVEDQVEYISFSKNICELLLKYNPKSHVSYLKGDLTPTEIKQLGFTGIDYHFSLFEKNPTWIEEAHKLGLIVNAWTVNKEKDMQMLLNQKIDYITTDQPELLQQLIQ</sequence>
<evidence type="ECO:0000256" key="1">
    <source>
        <dbReference type="SAM" id="SignalP"/>
    </source>
</evidence>
<dbReference type="SUPFAM" id="SSF51695">
    <property type="entry name" value="PLC-like phosphodiesterases"/>
    <property type="match status" value="1"/>
</dbReference>
<dbReference type="GO" id="GO:0006629">
    <property type="term" value="P:lipid metabolic process"/>
    <property type="evidence" value="ECO:0007669"/>
    <property type="project" value="InterPro"/>
</dbReference>
<dbReference type="eggNOG" id="COG0584">
    <property type="taxonomic scope" value="Bacteria"/>
</dbReference>
<dbReference type="PANTHER" id="PTHR46211:SF1">
    <property type="entry name" value="GLYCEROPHOSPHODIESTER PHOSPHODIESTERASE, CYTOPLASMIC"/>
    <property type="match status" value="1"/>
</dbReference>
<accession>F0P1N2</accession>
<evidence type="ECO:0000313" key="3">
    <source>
        <dbReference type="EMBL" id="ADX67660.1"/>
    </source>
</evidence>
<reference evidence="3 4" key="1">
    <citation type="journal article" date="2011" name="Stand. Genomic Sci.">
        <title>Complete genome sequence of Weeksella virosa type strain (9751).</title>
        <authorList>
            <person name="Lang E."/>
            <person name="Teshima H."/>
            <person name="Lucas S."/>
            <person name="Lapidus A."/>
            <person name="Hammon N."/>
            <person name="Deshpande S."/>
            <person name="Nolan M."/>
            <person name="Cheng J.F."/>
            <person name="Pitluck S."/>
            <person name="Liolios K."/>
            <person name="Pagani I."/>
            <person name="Mikhailova N."/>
            <person name="Ivanova N."/>
            <person name="Mavromatis K."/>
            <person name="Pati A."/>
            <person name="Tapia R."/>
            <person name="Han C."/>
            <person name="Goodwin L."/>
            <person name="Chen A."/>
            <person name="Palaniappan K."/>
            <person name="Land M."/>
            <person name="Hauser L."/>
            <person name="Chang Y.J."/>
            <person name="Jeffries C.D."/>
            <person name="Brambilla E.M."/>
            <person name="Kopitz M."/>
            <person name="Rohde M."/>
            <person name="Goker M."/>
            <person name="Tindall B.J."/>
            <person name="Detter J.C."/>
            <person name="Woyke T."/>
            <person name="Bristow J."/>
            <person name="Eisen J.A."/>
            <person name="Markowitz V."/>
            <person name="Hugenholtz P."/>
            <person name="Klenk H.P."/>
            <person name="Kyrpides N.C."/>
        </authorList>
    </citation>
    <scope>NUCLEOTIDE SEQUENCE [LARGE SCALE GENOMIC DNA]</scope>
    <source>
        <strain evidence="4">ATCC 43766 / DSM 16922 / JCM 21250 / NBRC 16016 / NCTC 11634 / CL345/78</strain>
    </source>
</reference>
<name>F0P1N2_WEEVC</name>
<dbReference type="Proteomes" id="UP000008641">
    <property type="component" value="Chromosome"/>
</dbReference>
<dbReference type="GO" id="GO:0008081">
    <property type="term" value="F:phosphoric diester hydrolase activity"/>
    <property type="evidence" value="ECO:0007669"/>
    <property type="project" value="InterPro"/>
</dbReference>
<evidence type="ECO:0000259" key="2">
    <source>
        <dbReference type="PROSITE" id="PS51704"/>
    </source>
</evidence>
<dbReference type="Gene3D" id="3.20.20.190">
    <property type="entry name" value="Phosphatidylinositol (PI) phosphodiesterase"/>
    <property type="match status" value="1"/>
</dbReference>
<dbReference type="PROSITE" id="PS51704">
    <property type="entry name" value="GP_PDE"/>
    <property type="match status" value="1"/>
</dbReference>
<keyword evidence="4" id="KW-1185">Reference proteome</keyword>
<dbReference type="EMBL" id="CP002455">
    <property type="protein sequence ID" value="ADX67660.1"/>
    <property type="molecule type" value="Genomic_DNA"/>
</dbReference>
<feature type="signal peptide" evidence="1">
    <location>
        <begin position="1"/>
        <end position="22"/>
    </location>
</feature>
<evidence type="ECO:0000313" key="4">
    <source>
        <dbReference type="Proteomes" id="UP000008641"/>
    </source>
</evidence>
<reference evidence="4" key="2">
    <citation type="journal article" date="2011" name="Stand. Genomic Sci.">
        <title>Complete genome sequence of Weeksella virosa type strain (9751T).</title>
        <authorList>
            <person name="Lang E."/>
            <person name="Teshima H."/>
            <person name="Lucas S."/>
            <person name="Lapidus A."/>
            <person name="Hammon N."/>
            <person name="Deshpande S."/>
            <person name="Nolan M."/>
            <person name="Cheng J."/>
            <person name="Pitluck S."/>
            <person name="Liolios K."/>
            <person name="Pagani I."/>
            <person name="Mikhailova N."/>
            <person name="Ivanova N."/>
            <person name="Mavromatis K."/>
            <person name="Pati A."/>
            <person name="Tapia R."/>
            <person name="Han C."/>
            <person name="Goodwin L."/>
            <person name="Chen A."/>
            <person name="Palaniappan K."/>
            <person name="Land M."/>
            <person name="Hauser L."/>
            <person name="Chang Y."/>
            <person name="Jeffries C."/>
            <person name="Brambilla E."/>
            <person name="Kopitz M."/>
            <person name="Rohde M."/>
            <person name="Goker M."/>
            <person name="Tindall B."/>
            <person name="Detter J."/>
            <person name="Woyke T."/>
            <person name="Bristow J."/>
            <person name="Eisen J."/>
            <person name="Markowitz V."/>
            <person name="Hugenholtz P."/>
            <person name="Klenk H."/>
            <person name="Kyrpides N."/>
        </authorList>
    </citation>
    <scope>NUCLEOTIDE SEQUENCE [LARGE SCALE GENOMIC DNA]</scope>
    <source>
        <strain evidence="4">ATCC 43766 / DSM 16922 / JCM 21250 / NBRC 16016 / NCTC 11634 / CL345/78</strain>
    </source>
</reference>
<feature type="chain" id="PRO_5003256447" evidence="1">
    <location>
        <begin position="23"/>
        <end position="253"/>
    </location>
</feature>
<proteinExistence type="predicted"/>
<dbReference type="PANTHER" id="PTHR46211">
    <property type="entry name" value="GLYCEROPHOSPHORYL DIESTER PHOSPHODIESTERASE"/>
    <property type="match status" value="1"/>
</dbReference>
<dbReference type="RefSeq" id="WP_013598050.1">
    <property type="nucleotide sequence ID" value="NC_015144.1"/>
</dbReference>
<dbReference type="InterPro" id="IPR017946">
    <property type="entry name" value="PLC-like_Pdiesterase_TIM-brl"/>
</dbReference>
<dbReference type="STRING" id="865938.Weevi_0950"/>
<dbReference type="InterPro" id="IPR030395">
    <property type="entry name" value="GP_PDE_dom"/>
</dbReference>
<dbReference type="HOGENOM" id="CLU_030006_3_5_10"/>
<dbReference type="KEGG" id="wvi:Weevi_0950"/>
<dbReference type="AlphaFoldDB" id="F0P1N2"/>